<feature type="region of interest" description="Disordered" evidence="1">
    <location>
        <begin position="1"/>
        <end position="35"/>
    </location>
</feature>
<proteinExistence type="predicted"/>
<sequence length="257" mass="27353">MAIIARPHCTAADARPTDRAGARATDTPHGLSSALSSLSCRWPKYLLPARRPFLRLQASTAVALMSGEAVRQPLVSKEEEGRDEREGDSGSGPARQANVQLKNSAQSLSASDQLEGIPWIAHILRQLGAAIMSFGLIALGVLCFFAPYAAADMYGMPIREETDALGWVVATGIRDLGLGVATCAFAARRPSALRVFVPTLIPVAAGDAWATMMFSSSAEAARMGTLKHLAGLMQAPWPSAFWLSLRGLTRHSTNVAQ</sequence>
<dbReference type="AlphaFoldDB" id="A0A7S4EYJ4"/>
<dbReference type="Pfam" id="PF14087">
    <property type="entry name" value="DUF4267"/>
    <property type="match status" value="1"/>
</dbReference>
<accession>A0A7S4EYJ4</accession>
<evidence type="ECO:0000256" key="2">
    <source>
        <dbReference type="SAM" id="Phobius"/>
    </source>
</evidence>
<reference evidence="3" key="1">
    <citation type="submission" date="2021-01" db="EMBL/GenBank/DDBJ databases">
        <authorList>
            <person name="Corre E."/>
            <person name="Pelletier E."/>
            <person name="Niang G."/>
            <person name="Scheremetjew M."/>
            <person name="Finn R."/>
            <person name="Kale V."/>
            <person name="Holt S."/>
            <person name="Cochrane G."/>
            <person name="Meng A."/>
            <person name="Brown T."/>
            <person name="Cohen L."/>
        </authorList>
    </citation>
    <scope>NUCLEOTIDE SEQUENCE</scope>
    <source>
        <strain evidence="3">CCMP645</strain>
    </source>
</reference>
<evidence type="ECO:0000256" key="1">
    <source>
        <dbReference type="SAM" id="MobiDB-lite"/>
    </source>
</evidence>
<evidence type="ECO:0000313" key="3">
    <source>
        <dbReference type="EMBL" id="CAE0761834.1"/>
    </source>
</evidence>
<feature type="region of interest" description="Disordered" evidence="1">
    <location>
        <begin position="73"/>
        <end position="96"/>
    </location>
</feature>
<organism evidence="3">
    <name type="scientific">Chrysotila carterae</name>
    <name type="common">Marine alga</name>
    <name type="synonym">Syracosphaera carterae</name>
    <dbReference type="NCBI Taxonomy" id="13221"/>
    <lineage>
        <taxon>Eukaryota</taxon>
        <taxon>Haptista</taxon>
        <taxon>Haptophyta</taxon>
        <taxon>Prymnesiophyceae</taxon>
        <taxon>Isochrysidales</taxon>
        <taxon>Isochrysidaceae</taxon>
        <taxon>Chrysotila</taxon>
    </lineage>
</organism>
<dbReference type="InterPro" id="IPR025363">
    <property type="entry name" value="DUF4267"/>
</dbReference>
<protein>
    <submittedName>
        <fullName evidence="3">Uncharacterized protein</fullName>
    </submittedName>
</protein>
<dbReference type="EMBL" id="HBIZ01022866">
    <property type="protein sequence ID" value="CAE0761834.1"/>
    <property type="molecule type" value="Transcribed_RNA"/>
</dbReference>
<keyword evidence="2" id="KW-0812">Transmembrane</keyword>
<gene>
    <name evidence="3" type="ORF">PCAR00345_LOCUS14446</name>
</gene>
<feature type="transmembrane region" description="Helical" evidence="2">
    <location>
        <begin position="164"/>
        <end position="187"/>
    </location>
</feature>
<name>A0A7S4EYJ4_CHRCT</name>
<keyword evidence="2" id="KW-0472">Membrane</keyword>
<keyword evidence="2" id="KW-1133">Transmembrane helix</keyword>
<feature type="transmembrane region" description="Helical" evidence="2">
    <location>
        <begin position="127"/>
        <end position="149"/>
    </location>
</feature>
<feature type="compositionally biased region" description="Basic and acidic residues" evidence="1">
    <location>
        <begin position="76"/>
        <end position="88"/>
    </location>
</feature>